<sequence length="122" mass="13583">MRFYQPVAEQPNSENFRAPTLLAIQDLARSRTESAINVLSAIMLRETANAFARVAAANAILDRGWGRPVQPLATDHGPMELLHRIERVIVHPDNPSAGVNQIEISDLSQTSQSISRQEEELR</sequence>
<dbReference type="KEGG" id="bbet:F8237_25765"/>
<feature type="region of interest" description="Disordered" evidence="1">
    <location>
        <begin position="99"/>
        <end position="122"/>
    </location>
</feature>
<reference evidence="3" key="1">
    <citation type="submission" date="2019-10" db="EMBL/GenBank/DDBJ databases">
        <title>Complete Genome Sequence of Bradyrhizobium betae type strain PL7HG1T.</title>
        <authorList>
            <person name="Bromfield E.S.P."/>
            <person name="Cloutier S."/>
        </authorList>
    </citation>
    <scope>NUCLEOTIDE SEQUENCE [LARGE SCALE GENOMIC DNA]</scope>
    <source>
        <strain evidence="3">PL7HG1</strain>
    </source>
</reference>
<protein>
    <submittedName>
        <fullName evidence="2">Uncharacterized protein</fullName>
    </submittedName>
</protein>
<evidence type="ECO:0000256" key="1">
    <source>
        <dbReference type="SAM" id="MobiDB-lite"/>
    </source>
</evidence>
<evidence type="ECO:0000313" key="2">
    <source>
        <dbReference type="EMBL" id="QFI77314.1"/>
    </source>
</evidence>
<dbReference type="Proteomes" id="UP000325641">
    <property type="component" value="Chromosome"/>
</dbReference>
<gene>
    <name evidence="2" type="ORF">F8237_25765</name>
</gene>
<organism evidence="2 3">
    <name type="scientific">Bradyrhizobium betae</name>
    <dbReference type="NCBI Taxonomy" id="244734"/>
    <lineage>
        <taxon>Bacteria</taxon>
        <taxon>Pseudomonadati</taxon>
        <taxon>Pseudomonadota</taxon>
        <taxon>Alphaproteobacteria</taxon>
        <taxon>Hyphomicrobiales</taxon>
        <taxon>Nitrobacteraceae</taxon>
        <taxon>Bradyrhizobium</taxon>
    </lineage>
</organism>
<name>A0A5P6PHA1_9BRAD</name>
<accession>A0A5P6PHA1</accession>
<dbReference type="OrthoDB" id="8453986at2"/>
<dbReference type="EMBL" id="CP044543">
    <property type="protein sequence ID" value="QFI77314.1"/>
    <property type="molecule type" value="Genomic_DNA"/>
</dbReference>
<evidence type="ECO:0000313" key="3">
    <source>
        <dbReference type="Proteomes" id="UP000325641"/>
    </source>
</evidence>
<dbReference type="AlphaFoldDB" id="A0A5P6PHA1"/>
<proteinExistence type="predicted"/>
<feature type="compositionally biased region" description="Polar residues" evidence="1">
    <location>
        <begin position="99"/>
        <end position="115"/>
    </location>
</feature>